<gene>
    <name evidence="2" type="ORF">A2750_02965</name>
</gene>
<dbReference type="EMBL" id="MGJL01000033">
    <property type="protein sequence ID" value="OGN06887.1"/>
    <property type="molecule type" value="Genomic_DNA"/>
</dbReference>
<organism evidence="2 3">
    <name type="scientific">Candidatus Yanofskybacteria bacterium RIFCSPHIGHO2_01_FULL_45_42</name>
    <dbReference type="NCBI Taxonomy" id="1802671"/>
    <lineage>
        <taxon>Bacteria</taxon>
        <taxon>Candidatus Yanofskyibacteriota</taxon>
    </lineage>
</organism>
<evidence type="ECO:0000313" key="2">
    <source>
        <dbReference type="EMBL" id="OGN06887.1"/>
    </source>
</evidence>
<dbReference type="Proteomes" id="UP000178023">
    <property type="component" value="Unassembled WGS sequence"/>
</dbReference>
<evidence type="ECO:0000256" key="1">
    <source>
        <dbReference type="SAM" id="Phobius"/>
    </source>
</evidence>
<proteinExistence type="predicted"/>
<feature type="transmembrane region" description="Helical" evidence="1">
    <location>
        <begin position="6"/>
        <end position="23"/>
    </location>
</feature>
<keyword evidence="1" id="KW-0472">Membrane</keyword>
<accession>A0A1F8F172</accession>
<protein>
    <submittedName>
        <fullName evidence="2">Uncharacterized protein</fullName>
    </submittedName>
</protein>
<keyword evidence="1" id="KW-1133">Transmembrane helix</keyword>
<reference evidence="2 3" key="1">
    <citation type="journal article" date="2016" name="Nat. Commun.">
        <title>Thousands of microbial genomes shed light on interconnected biogeochemical processes in an aquifer system.</title>
        <authorList>
            <person name="Anantharaman K."/>
            <person name="Brown C.T."/>
            <person name="Hug L.A."/>
            <person name="Sharon I."/>
            <person name="Castelle C.J."/>
            <person name="Probst A.J."/>
            <person name="Thomas B.C."/>
            <person name="Singh A."/>
            <person name="Wilkins M.J."/>
            <person name="Karaoz U."/>
            <person name="Brodie E.L."/>
            <person name="Williams K.H."/>
            <person name="Hubbard S.S."/>
            <person name="Banfield J.F."/>
        </authorList>
    </citation>
    <scope>NUCLEOTIDE SEQUENCE [LARGE SCALE GENOMIC DNA]</scope>
</reference>
<name>A0A1F8F172_9BACT</name>
<comment type="caution">
    <text evidence="2">The sequence shown here is derived from an EMBL/GenBank/DDBJ whole genome shotgun (WGS) entry which is preliminary data.</text>
</comment>
<evidence type="ECO:0000313" key="3">
    <source>
        <dbReference type="Proteomes" id="UP000178023"/>
    </source>
</evidence>
<sequence>MERIFLGAVVINIFLTAWFYLFVGGDCKSALAALEKSAIEKKFHLVRLLRFAFSLHHFLHLVKKFLCDNRFVLSFVQFAVVADNAVVKRILQKILKI</sequence>
<dbReference type="AlphaFoldDB" id="A0A1F8F172"/>
<keyword evidence="1" id="KW-0812">Transmembrane</keyword>